<proteinExistence type="predicted"/>
<dbReference type="AlphaFoldDB" id="A0A9R1CWV7"/>
<dbReference type="Proteomes" id="UP000825483">
    <property type="component" value="Unassembled WGS sequence"/>
</dbReference>
<evidence type="ECO:0008006" key="4">
    <source>
        <dbReference type="Google" id="ProtNLM"/>
    </source>
</evidence>
<dbReference type="InterPro" id="IPR027417">
    <property type="entry name" value="P-loop_NTPase"/>
</dbReference>
<reference evidence="2" key="1">
    <citation type="journal article" date="2022" name="Int. J. Syst. Evol. Microbiol.">
        <title>Prevotella lacticifex sp. nov., isolated from the rumen of cows.</title>
        <authorList>
            <person name="Shinkai T."/>
            <person name="Ikeyama N."/>
            <person name="Kumagai M."/>
            <person name="Ohmori H."/>
            <person name="Sakamoto M."/>
            <person name="Ohkuma M."/>
            <person name="Mitsumori M."/>
        </authorList>
    </citation>
    <scope>NUCLEOTIDE SEQUENCE</scope>
    <source>
        <strain evidence="2">R5076</strain>
    </source>
</reference>
<dbReference type="Pfam" id="PF13479">
    <property type="entry name" value="AAA_24"/>
    <property type="match status" value="1"/>
</dbReference>
<feature type="compositionally biased region" description="Basic and acidic residues" evidence="1">
    <location>
        <begin position="313"/>
        <end position="330"/>
    </location>
</feature>
<accession>A0A9R1CWV7</accession>
<dbReference type="SUPFAM" id="SSF52540">
    <property type="entry name" value="P-loop containing nucleoside triphosphate hydrolases"/>
    <property type="match status" value="1"/>
</dbReference>
<evidence type="ECO:0000313" key="3">
    <source>
        <dbReference type="Proteomes" id="UP000825483"/>
    </source>
</evidence>
<organism evidence="2 3">
    <name type="scientific">Prevotella lacticifex</name>
    <dbReference type="NCBI Taxonomy" id="2854755"/>
    <lineage>
        <taxon>Bacteria</taxon>
        <taxon>Pseudomonadati</taxon>
        <taxon>Bacteroidota</taxon>
        <taxon>Bacteroidia</taxon>
        <taxon>Bacteroidales</taxon>
        <taxon>Prevotellaceae</taxon>
        <taxon>Prevotella</taxon>
    </lineage>
</organism>
<dbReference type="RefSeq" id="WP_223928884.1">
    <property type="nucleotide sequence ID" value="NZ_BPTU01000001.1"/>
</dbReference>
<name>A0A9R1CWV7_9BACT</name>
<dbReference type="GeneID" id="72466854"/>
<evidence type="ECO:0000313" key="2">
    <source>
        <dbReference type="EMBL" id="GJG59107.1"/>
    </source>
</evidence>
<keyword evidence="3" id="KW-1185">Reference proteome</keyword>
<dbReference type="EMBL" id="BPUB01000002">
    <property type="protein sequence ID" value="GJG59107.1"/>
    <property type="molecule type" value="Genomic_DNA"/>
</dbReference>
<feature type="region of interest" description="Disordered" evidence="1">
    <location>
        <begin position="309"/>
        <end position="358"/>
    </location>
</feature>
<protein>
    <recommendedName>
        <fullName evidence="4">ATP-binding protein</fullName>
    </recommendedName>
</protein>
<comment type="caution">
    <text evidence="2">The sequence shown here is derived from an EMBL/GenBank/DDBJ whole genome shotgun (WGS) entry which is preliminary data.</text>
</comment>
<gene>
    <name evidence="2" type="ORF">PRLR5076_19580</name>
</gene>
<evidence type="ECO:0000256" key="1">
    <source>
        <dbReference type="SAM" id="MobiDB-lite"/>
    </source>
</evidence>
<sequence>MGLIKKPNELNVNVRIKMLVYGQPGSGKTTLALSAPKPLLIDFDNGINRVDYELIKDTVQVENYADILNLLNNEDLSDYETLVIDTGGKMLDCMSEYLIASNPRLGKRNGSLTLEGYGVRKVEFTSLLKLINSKKKHVIFVAHRTSEKNGDDMRYVPLFGGSNYDALATELDLVGYLVAEGNRRTITFDPCAMSEGKNTCNLPASMDVPYLKNERREIVVENNFLEKEVFKRYIDRLKERSVEGEAYKKLVAEIENDINAIKTPEDATLYIKKVESYNHIGNSKAVARNKFIARVTELGYKYDNATKSYSVPAEEKKEAAEAPAEAEGKAKPAKAKASKEEPKNGGTDNAEQPAENAG</sequence>